<dbReference type="InterPro" id="IPR012310">
    <property type="entry name" value="DNA_ligase_ATP-dep_cent"/>
</dbReference>
<evidence type="ECO:0000259" key="5">
    <source>
        <dbReference type="PROSITE" id="PS50160"/>
    </source>
</evidence>
<dbReference type="CDD" id="cd07906">
    <property type="entry name" value="Adenylation_DNA_ligase_LigD_LigC"/>
    <property type="match status" value="1"/>
</dbReference>
<organism evidence="6 7">
    <name type="scientific">Amycolatopsis pigmentata</name>
    <dbReference type="NCBI Taxonomy" id="450801"/>
    <lineage>
        <taxon>Bacteria</taxon>
        <taxon>Bacillati</taxon>
        <taxon>Actinomycetota</taxon>
        <taxon>Actinomycetes</taxon>
        <taxon>Pseudonocardiales</taxon>
        <taxon>Pseudonocardiaceae</taxon>
        <taxon>Amycolatopsis</taxon>
    </lineage>
</organism>
<dbReference type="NCBIfam" id="TIGR02779">
    <property type="entry name" value="NHEJ_ligase_lig"/>
    <property type="match status" value="1"/>
</dbReference>
<dbReference type="InterPro" id="IPR050191">
    <property type="entry name" value="ATP-dep_DNA_ligase"/>
</dbReference>
<dbReference type="InterPro" id="IPR012309">
    <property type="entry name" value="DNA_ligase_ATP-dep_C"/>
</dbReference>
<comment type="caution">
    <text evidence="6">The sequence shown here is derived from an EMBL/GenBank/DDBJ whole genome shotgun (WGS) entry which is preliminary data.</text>
</comment>
<dbReference type="EMBL" id="JBHUKR010000004">
    <property type="protein sequence ID" value="MFD2415317.1"/>
    <property type="molecule type" value="Genomic_DNA"/>
</dbReference>
<dbReference type="SUPFAM" id="SSF50249">
    <property type="entry name" value="Nucleic acid-binding proteins"/>
    <property type="match status" value="1"/>
</dbReference>
<evidence type="ECO:0000313" key="7">
    <source>
        <dbReference type="Proteomes" id="UP001597417"/>
    </source>
</evidence>
<evidence type="ECO:0000256" key="4">
    <source>
        <dbReference type="ARBA" id="ARBA00034003"/>
    </source>
</evidence>
<dbReference type="InterPro" id="IPR014146">
    <property type="entry name" value="LigD_ligase_dom"/>
</dbReference>
<dbReference type="Pfam" id="PF04679">
    <property type="entry name" value="DNA_ligase_A_C"/>
    <property type="match status" value="1"/>
</dbReference>
<dbReference type="Gene3D" id="3.30.470.30">
    <property type="entry name" value="DNA ligase/mRNA capping enzyme"/>
    <property type="match status" value="1"/>
</dbReference>
<dbReference type="PANTHER" id="PTHR45674">
    <property type="entry name" value="DNA LIGASE 1/3 FAMILY MEMBER"/>
    <property type="match status" value="1"/>
</dbReference>
<evidence type="ECO:0000256" key="3">
    <source>
        <dbReference type="ARBA" id="ARBA00022598"/>
    </source>
</evidence>
<reference evidence="7" key="1">
    <citation type="journal article" date="2019" name="Int. J. Syst. Evol. Microbiol.">
        <title>The Global Catalogue of Microorganisms (GCM) 10K type strain sequencing project: providing services to taxonomists for standard genome sequencing and annotation.</title>
        <authorList>
            <consortium name="The Broad Institute Genomics Platform"/>
            <consortium name="The Broad Institute Genome Sequencing Center for Infectious Disease"/>
            <person name="Wu L."/>
            <person name="Ma J."/>
        </authorList>
    </citation>
    <scope>NUCLEOTIDE SEQUENCE [LARGE SCALE GENOMIC DNA]</scope>
    <source>
        <strain evidence="7">CGMCC 4.7645</strain>
    </source>
</reference>
<evidence type="ECO:0000313" key="6">
    <source>
        <dbReference type="EMBL" id="MFD2415317.1"/>
    </source>
</evidence>
<dbReference type="GO" id="GO:0016874">
    <property type="term" value="F:ligase activity"/>
    <property type="evidence" value="ECO:0007669"/>
    <property type="project" value="UniProtKB-KW"/>
</dbReference>
<name>A0ABW5FM01_9PSEU</name>
<dbReference type="EC" id="6.5.1.1" evidence="2"/>
<dbReference type="PROSITE" id="PS50160">
    <property type="entry name" value="DNA_LIGASE_A3"/>
    <property type="match status" value="1"/>
</dbReference>
<evidence type="ECO:0000256" key="1">
    <source>
        <dbReference type="ARBA" id="ARBA00007572"/>
    </source>
</evidence>
<dbReference type="Gene3D" id="3.30.1490.70">
    <property type="match status" value="1"/>
</dbReference>
<comment type="catalytic activity">
    <reaction evidence="4">
        <text>ATP + (deoxyribonucleotide)n-3'-hydroxyl + 5'-phospho-(deoxyribonucleotide)m = (deoxyribonucleotide)n+m + AMP + diphosphate.</text>
        <dbReference type="EC" id="6.5.1.1"/>
    </reaction>
</comment>
<dbReference type="Pfam" id="PF01068">
    <property type="entry name" value="DNA_ligase_A_M"/>
    <property type="match status" value="1"/>
</dbReference>
<sequence length="335" mass="37497">MARWTRGESSQVPPTIEPMLAVAGDGEVVDDPRYHYEFKWDGYRAVMRVAPDGTTMLTSRNGNDFTQDYPELRGVFGDGLAGRAAVLDGEIVALDEYGHPDFTLLQNRRAHPQPVSYFAFDLLRFGDTVLLQEPYRYRRELLSGLTPADPNRVAIPPSYSHAELSEQGLTPQGLLDIAARSQLEGLIAKLSVSRYHPGRRSHVWLKYPLIQTQEVVIGGWRPGRGRRAGVPGALLLGAHDPGTGDLLYIGDVGTGFTERALDSLGEMLSPLSRPASPFANEVPRDRARHARWVEPRLTGEVVYRRFTRDRRLRHTAWRGLRPDRDTSEIVVPRIG</sequence>
<comment type="similarity">
    <text evidence="1">Belongs to the ATP-dependent DNA ligase family.</text>
</comment>
<dbReference type="Gene3D" id="2.40.50.140">
    <property type="entry name" value="Nucleic acid-binding proteins"/>
    <property type="match status" value="1"/>
</dbReference>
<dbReference type="SUPFAM" id="SSF56091">
    <property type="entry name" value="DNA ligase/mRNA capping enzyme, catalytic domain"/>
    <property type="match status" value="1"/>
</dbReference>
<evidence type="ECO:0000256" key="2">
    <source>
        <dbReference type="ARBA" id="ARBA00012727"/>
    </source>
</evidence>
<dbReference type="CDD" id="cd07971">
    <property type="entry name" value="OBF_DNA_ligase_LigD"/>
    <property type="match status" value="1"/>
</dbReference>
<dbReference type="InterPro" id="IPR012340">
    <property type="entry name" value="NA-bd_OB-fold"/>
</dbReference>
<gene>
    <name evidence="6" type="primary">ligD</name>
    <name evidence="6" type="ORF">ACFSXZ_03135</name>
</gene>
<dbReference type="PANTHER" id="PTHR45674:SF4">
    <property type="entry name" value="DNA LIGASE 1"/>
    <property type="match status" value="1"/>
</dbReference>
<feature type="domain" description="ATP-dependent DNA ligase family profile" evidence="5">
    <location>
        <begin position="115"/>
        <end position="240"/>
    </location>
</feature>
<dbReference type="RefSeq" id="WP_378261007.1">
    <property type="nucleotide sequence ID" value="NZ_JBHUKR010000004.1"/>
</dbReference>
<keyword evidence="7" id="KW-1185">Reference proteome</keyword>
<protein>
    <recommendedName>
        <fullName evidence="2">DNA ligase (ATP)</fullName>
        <ecNumber evidence="2">6.5.1.1</ecNumber>
    </recommendedName>
</protein>
<accession>A0ABW5FM01</accession>
<dbReference type="Proteomes" id="UP001597417">
    <property type="component" value="Unassembled WGS sequence"/>
</dbReference>
<keyword evidence="3 6" id="KW-0436">Ligase</keyword>
<proteinExistence type="inferred from homology"/>